<evidence type="ECO:0000313" key="10">
    <source>
        <dbReference type="EMBL" id="QEL44432.1"/>
    </source>
</evidence>
<gene>
    <name evidence="10" type="ORF">CFVT_0450</name>
</gene>
<dbReference type="InterPro" id="IPR001789">
    <property type="entry name" value="Sig_transdc_resp-reg_receiver"/>
</dbReference>
<dbReference type="GO" id="GO:0000156">
    <property type="term" value="F:phosphorelay response regulator activity"/>
    <property type="evidence" value="ECO:0007669"/>
    <property type="project" value="TreeGrafter"/>
</dbReference>
<dbReference type="GO" id="GO:0005829">
    <property type="term" value="C:cytosol"/>
    <property type="evidence" value="ECO:0007669"/>
    <property type="project" value="TreeGrafter"/>
</dbReference>
<evidence type="ECO:0000256" key="5">
    <source>
        <dbReference type="ARBA" id="ARBA00023163"/>
    </source>
</evidence>
<dbReference type="PANTHER" id="PTHR48111:SF1">
    <property type="entry name" value="TWO-COMPONENT RESPONSE REGULATOR ORR33"/>
    <property type="match status" value="1"/>
</dbReference>
<feature type="domain" description="Response regulatory" evidence="8">
    <location>
        <begin position="3"/>
        <end position="116"/>
    </location>
</feature>
<evidence type="ECO:0000256" key="3">
    <source>
        <dbReference type="ARBA" id="ARBA00023015"/>
    </source>
</evidence>
<dbReference type="SMART" id="SM00448">
    <property type="entry name" value="REC"/>
    <property type="match status" value="1"/>
</dbReference>
<keyword evidence="3" id="KW-0805">Transcription regulation</keyword>
<dbReference type="GO" id="GO:0006355">
    <property type="term" value="P:regulation of DNA-templated transcription"/>
    <property type="evidence" value="ECO:0007669"/>
    <property type="project" value="InterPro"/>
</dbReference>
<reference evidence="10 11" key="1">
    <citation type="submission" date="2019-08" db="EMBL/GenBank/DDBJ databases">
        <title>Complete genomes of the Campylobacter fetus subsp. venerealis, Campylobacter lari subsp. concheus, Campylobacter sputorum bv. sputorum and Campylobacter volucris type strains.</title>
        <authorList>
            <person name="Miller W.G."/>
            <person name="Yee E."/>
        </authorList>
    </citation>
    <scope>NUCLEOTIDE SEQUENCE [LARGE SCALE GENOMIC DNA]</scope>
    <source>
        <strain evidence="10 11">NCTC 10354</strain>
    </source>
</reference>
<dbReference type="InterPro" id="IPR039420">
    <property type="entry name" value="WalR-like"/>
</dbReference>
<dbReference type="InterPro" id="IPR011006">
    <property type="entry name" value="CheY-like_superfamily"/>
</dbReference>
<evidence type="ECO:0000256" key="7">
    <source>
        <dbReference type="PROSITE-ProRule" id="PRU01091"/>
    </source>
</evidence>
<evidence type="ECO:0000256" key="4">
    <source>
        <dbReference type="ARBA" id="ARBA00023125"/>
    </source>
</evidence>
<dbReference type="InterPro" id="IPR001867">
    <property type="entry name" value="OmpR/PhoB-type_DNA-bd"/>
</dbReference>
<dbReference type="PANTHER" id="PTHR48111">
    <property type="entry name" value="REGULATOR OF RPOS"/>
    <property type="match status" value="1"/>
</dbReference>
<dbReference type="Pfam" id="PF00072">
    <property type="entry name" value="Response_reg"/>
    <property type="match status" value="1"/>
</dbReference>
<evidence type="ECO:0000256" key="1">
    <source>
        <dbReference type="ARBA" id="ARBA00022553"/>
    </source>
</evidence>
<feature type="DNA-binding region" description="OmpR/PhoB-type" evidence="7">
    <location>
        <begin position="126"/>
        <end position="222"/>
    </location>
</feature>
<dbReference type="GO" id="GO:0032993">
    <property type="term" value="C:protein-DNA complex"/>
    <property type="evidence" value="ECO:0007669"/>
    <property type="project" value="TreeGrafter"/>
</dbReference>
<dbReference type="SMART" id="SM00862">
    <property type="entry name" value="Trans_reg_C"/>
    <property type="match status" value="1"/>
</dbReference>
<dbReference type="Gene3D" id="6.10.250.690">
    <property type="match status" value="1"/>
</dbReference>
<keyword evidence="5" id="KW-0804">Transcription</keyword>
<dbReference type="InterPro" id="IPR036388">
    <property type="entry name" value="WH-like_DNA-bd_sf"/>
</dbReference>
<dbReference type="EMBL" id="CP043435">
    <property type="protein sequence ID" value="QEL44432.1"/>
    <property type="molecule type" value="Genomic_DNA"/>
</dbReference>
<organism evidence="10 11">
    <name type="scientific">Campylobacter fetus subsp. venerealis NCTC 10354</name>
    <dbReference type="NCBI Taxonomy" id="983328"/>
    <lineage>
        <taxon>Bacteria</taxon>
        <taxon>Pseudomonadati</taxon>
        <taxon>Campylobacterota</taxon>
        <taxon>Epsilonproteobacteria</taxon>
        <taxon>Campylobacterales</taxon>
        <taxon>Campylobacteraceae</taxon>
        <taxon>Campylobacter</taxon>
        <taxon>Campylobacter fetus subsp. venerealis bv. venerealis</taxon>
    </lineage>
</organism>
<dbReference type="Pfam" id="PF00486">
    <property type="entry name" value="Trans_reg_C"/>
    <property type="match status" value="1"/>
</dbReference>
<dbReference type="Gene3D" id="3.40.50.2300">
    <property type="match status" value="1"/>
</dbReference>
<dbReference type="GeneID" id="61064296"/>
<evidence type="ECO:0000259" key="9">
    <source>
        <dbReference type="PROSITE" id="PS51755"/>
    </source>
</evidence>
<keyword evidence="2" id="KW-0902">Two-component regulatory system</keyword>
<dbReference type="PROSITE" id="PS51755">
    <property type="entry name" value="OMPR_PHOB"/>
    <property type="match status" value="1"/>
</dbReference>
<dbReference type="SUPFAM" id="SSF52172">
    <property type="entry name" value="CheY-like"/>
    <property type="match status" value="1"/>
</dbReference>
<evidence type="ECO:0000256" key="2">
    <source>
        <dbReference type="ARBA" id="ARBA00023012"/>
    </source>
</evidence>
<evidence type="ECO:0000259" key="8">
    <source>
        <dbReference type="PROSITE" id="PS50110"/>
    </source>
</evidence>
<dbReference type="AlphaFoldDB" id="A0AAE6M956"/>
<feature type="domain" description="OmpR/PhoB-type" evidence="9">
    <location>
        <begin position="126"/>
        <end position="222"/>
    </location>
</feature>
<dbReference type="RefSeq" id="WP_002848678.1">
    <property type="nucleotide sequence ID" value="NZ_CP043435.1"/>
</dbReference>
<dbReference type="InterPro" id="IPR016032">
    <property type="entry name" value="Sig_transdc_resp-reg_C-effctor"/>
</dbReference>
<feature type="modified residue" description="4-aspartylphosphate" evidence="6">
    <location>
        <position position="52"/>
    </location>
</feature>
<dbReference type="Proteomes" id="UP000322035">
    <property type="component" value="Chromosome"/>
</dbReference>
<dbReference type="CDD" id="cd00383">
    <property type="entry name" value="trans_reg_C"/>
    <property type="match status" value="1"/>
</dbReference>
<sequence length="222" mass="25602">MSNIMLIEDDLEMQELLKDYLENYGFKVHAFADPKIALEELKKGEFVLVILDLMLPKIDGFEVCKMIRVFSTIAIIISSARGNLGDKVLAFEYGADDYLAKPYEPKELIIRINAVLRRIVKSEEDAKKRFIGEFCIDEEKLEIQIDNHILELTKIEYEILLLMLNSKGKVVSRGEIAAHIKADLKDRSIDMHISNLRNKIFDDPKYPKYIKSVWGIGYKFIG</sequence>
<dbReference type="PROSITE" id="PS50110">
    <property type="entry name" value="RESPONSE_REGULATORY"/>
    <property type="match status" value="1"/>
</dbReference>
<evidence type="ECO:0000313" key="11">
    <source>
        <dbReference type="Proteomes" id="UP000322035"/>
    </source>
</evidence>
<keyword evidence="1 6" id="KW-0597">Phosphoprotein</keyword>
<keyword evidence="4 7" id="KW-0238">DNA-binding</keyword>
<accession>A0AAE6M956</accession>
<name>A0AAE6M956_CAMFE</name>
<dbReference type="GO" id="GO:0000976">
    <property type="term" value="F:transcription cis-regulatory region binding"/>
    <property type="evidence" value="ECO:0007669"/>
    <property type="project" value="TreeGrafter"/>
</dbReference>
<dbReference type="SUPFAM" id="SSF46894">
    <property type="entry name" value="C-terminal effector domain of the bipartite response regulators"/>
    <property type="match status" value="1"/>
</dbReference>
<evidence type="ECO:0000256" key="6">
    <source>
        <dbReference type="PROSITE-ProRule" id="PRU00169"/>
    </source>
</evidence>
<proteinExistence type="predicted"/>
<protein>
    <submittedName>
        <fullName evidence="10">Two-component system response regulator</fullName>
    </submittedName>
</protein>
<dbReference type="Gene3D" id="1.10.10.10">
    <property type="entry name" value="Winged helix-like DNA-binding domain superfamily/Winged helix DNA-binding domain"/>
    <property type="match status" value="1"/>
</dbReference>